<dbReference type="GO" id="GO:0003676">
    <property type="term" value="F:nucleic acid binding"/>
    <property type="evidence" value="ECO:0007669"/>
    <property type="project" value="InterPro"/>
</dbReference>
<evidence type="ECO:0000313" key="6">
    <source>
        <dbReference type="EMBL" id="CAB5187411.1"/>
    </source>
</evidence>
<protein>
    <submittedName>
        <fullName evidence="5">VRR-NUC domain containing protein</fullName>
    </submittedName>
</protein>
<dbReference type="GO" id="GO:0004518">
    <property type="term" value="F:nuclease activity"/>
    <property type="evidence" value="ECO:0007669"/>
    <property type="project" value="UniProtKB-KW"/>
</dbReference>
<name>A0A6J5TAW4_9CAUD</name>
<comment type="cofactor">
    <cofactor evidence="1">
        <name>Mg(2+)</name>
        <dbReference type="ChEBI" id="CHEBI:18420"/>
    </cofactor>
</comment>
<dbReference type="Gene3D" id="3.40.1350.10">
    <property type="match status" value="1"/>
</dbReference>
<sequence>MKESEIEKYFVWTVQWLGGVTYKFKSPTQRGVADRIACMPGGDTWFVELKTKGGRLAPLQKIFAADMDRLGQLYVCLWSTEGVDGWASHYDLTKSKPLISCLSATGR</sequence>
<keyword evidence="2" id="KW-0540">Nuclease</keyword>
<dbReference type="GO" id="GO:0016788">
    <property type="term" value="F:hydrolase activity, acting on ester bonds"/>
    <property type="evidence" value="ECO:0007669"/>
    <property type="project" value="InterPro"/>
</dbReference>
<feature type="domain" description="VRR-NUC" evidence="4">
    <location>
        <begin position="1"/>
        <end position="81"/>
    </location>
</feature>
<keyword evidence="3" id="KW-0378">Hydrolase</keyword>
<gene>
    <name evidence="6" type="ORF">UFOVP165_42</name>
    <name evidence="5" type="ORF">UFOVP72_29</name>
</gene>
<evidence type="ECO:0000259" key="4">
    <source>
        <dbReference type="SMART" id="SM00990"/>
    </source>
</evidence>
<dbReference type="SMART" id="SM00990">
    <property type="entry name" value="VRR_NUC"/>
    <property type="match status" value="1"/>
</dbReference>
<organism evidence="5">
    <name type="scientific">uncultured Caudovirales phage</name>
    <dbReference type="NCBI Taxonomy" id="2100421"/>
    <lineage>
        <taxon>Viruses</taxon>
        <taxon>Duplodnaviria</taxon>
        <taxon>Heunggongvirae</taxon>
        <taxon>Uroviricota</taxon>
        <taxon>Caudoviricetes</taxon>
        <taxon>Peduoviridae</taxon>
        <taxon>Maltschvirus</taxon>
        <taxon>Maltschvirus maltsch</taxon>
    </lineage>
</organism>
<evidence type="ECO:0000256" key="3">
    <source>
        <dbReference type="ARBA" id="ARBA00022801"/>
    </source>
</evidence>
<reference evidence="5" key="1">
    <citation type="submission" date="2020-05" db="EMBL/GenBank/DDBJ databases">
        <authorList>
            <person name="Chiriac C."/>
            <person name="Salcher M."/>
            <person name="Ghai R."/>
            <person name="Kavagutti S V."/>
        </authorList>
    </citation>
    <scope>NUCLEOTIDE SEQUENCE</scope>
</reference>
<dbReference type="EMBL" id="LR798212">
    <property type="protein sequence ID" value="CAB5187411.1"/>
    <property type="molecule type" value="Genomic_DNA"/>
</dbReference>
<accession>A0A6J5TAW4</accession>
<evidence type="ECO:0000313" key="5">
    <source>
        <dbReference type="EMBL" id="CAB4242124.1"/>
    </source>
</evidence>
<evidence type="ECO:0000256" key="1">
    <source>
        <dbReference type="ARBA" id="ARBA00001946"/>
    </source>
</evidence>
<dbReference type="EMBL" id="LR797828">
    <property type="protein sequence ID" value="CAB4242124.1"/>
    <property type="molecule type" value="Genomic_DNA"/>
</dbReference>
<dbReference type="InterPro" id="IPR011856">
    <property type="entry name" value="tRNA_endonuc-like_dom_sf"/>
</dbReference>
<evidence type="ECO:0000256" key="2">
    <source>
        <dbReference type="ARBA" id="ARBA00022722"/>
    </source>
</evidence>
<dbReference type="InterPro" id="IPR014883">
    <property type="entry name" value="VRR_NUC"/>
</dbReference>
<proteinExistence type="predicted"/>